<dbReference type="InterPro" id="IPR011006">
    <property type="entry name" value="CheY-like_superfamily"/>
</dbReference>
<evidence type="ECO:0000259" key="8">
    <source>
        <dbReference type="PROSITE" id="PS50110"/>
    </source>
</evidence>
<dbReference type="RefSeq" id="WP_234800706.1">
    <property type="nucleotide sequence ID" value="NZ_CP015136.1"/>
</dbReference>
<dbReference type="Gene3D" id="3.40.50.300">
    <property type="entry name" value="P-loop containing nucleotide triphosphate hydrolases"/>
    <property type="match status" value="1"/>
</dbReference>
<dbReference type="PROSITE" id="PS00676">
    <property type="entry name" value="SIGMA54_INTERACT_2"/>
    <property type="match status" value="1"/>
</dbReference>
<evidence type="ECO:0000256" key="2">
    <source>
        <dbReference type="ARBA" id="ARBA00022840"/>
    </source>
</evidence>
<dbReference type="PRINTS" id="PR01590">
    <property type="entry name" value="HTHFIS"/>
</dbReference>
<keyword evidence="3" id="KW-0805">Transcription regulation</keyword>
<dbReference type="PROSITE" id="PS00688">
    <property type="entry name" value="SIGMA54_INTERACT_3"/>
    <property type="match status" value="1"/>
</dbReference>
<dbReference type="SUPFAM" id="SSF52540">
    <property type="entry name" value="P-loop containing nucleoside triphosphate hydrolases"/>
    <property type="match status" value="1"/>
</dbReference>
<dbReference type="SUPFAM" id="SSF52172">
    <property type="entry name" value="CheY-like"/>
    <property type="match status" value="1"/>
</dbReference>
<dbReference type="Gene3D" id="1.10.10.60">
    <property type="entry name" value="Homeodomain-like"/>
    <property type="match status" value="1"/>
</dbReference>
<dbReference type="InterPro" id="IPR001789">
    <property type="entry name" value="Sig_transdc_resp-reg_receiver"/>
</dbReference>
<dbReference type="SMART" id="SM00448">
    <property type="entry name" value="REC"/>
    <property type="match status" value="1"/>
</dbReference>
<keyword evidence="5" id="KW-0804">Transcription</keyword>
<dbReference type="SUPFAM" id="SSF46689">
    <property type="entry name" value="Homeodomain-like"/>
    <property type="match status" value="1"/>
</dbReference>
<reference evidence="10" key="2">
    <citation type="submission" date="2016-04" db="EMBL/GenBank/DDBJ databases">
        <title>First Complete Genome Sequence of a Subdivision 6 Acidobacterium.</title>
        <authorList>
            <person name="Huang S."/>
            <person name="Vieira S."/>
            <person name="Bunk B."/>
            <person name="Riedel T."/>
            <person name="Sproeer C."/>
            <person name="Overmann J."/>
        </authorList>
    </citation>
    <scope>NUCLEOTIDE SEQUENCE [LARGE SCALE GENOMIC DNA]</scope>
    <source>
        <strain evidence="10">DSM 100886 HEG_-6_39</strain>
    </source>
</reference>
<dbReference type="GO" id="GO:0005524">
    <property type="term" value="F:ATP binding"/>
    <property type="evidence" value="ECO:0007669"/>
    <property type="project" value="UniProtKB-KW"/>
</dbReference>
<feature type="domain" description="Response regulatory" evidence="8">
    <location>
        <begin position="7"/>
        <end position="126"/>
    </location>
</feature>
<dbReference type="InterPro" id="IPR027417">
    <property type="entry name" value="P-loop_NTPase"/>
</dbReference>
<evidence type="ECO:0000313" key="10">
    <source>
        <dbReference type="Proteomes" id="UP000076079"/>
    </source>
</evidence>
<dbReference type="Pfam" id="PF25601">
    <property type="entry name" value="AAA_lid_14"/>
    <property type="match status" value="1"/>
</dbReference>
<dbReference type="InterPro" id="IPR003593">
    <property type="entry name" value="AAA+_ATPase"/>
</dbReference>
<dbReference type="GO" id="GO:0000160">
    <property type="term" value="P:phosphorelay signal transduction system"/>
    <property type="evidence" value="ECO:0007669"/>
    <property type="project" value="InterPro"/>
</dbReference>
<dbReference type="Proteomes" id="UP000076079">
    <property type="component" value="Chromosome"/>
</dbReference>
<evidence type="ECO:0000256" key="1">
    <source>
        <dbReference type="ARBA" id="ARBA00022741"/>
    </source>
</evidence>
<dbReference type="PATRIC" id="fig|1813736.3.peg.788"/>
<dbReference type="Gene3D" id="3.40.50.2300">
    <property type="match status" value="1"/>
</dbReference>
<dbReference type="Pfam" id="PF00072">
    <property type="entry name" value="Response_reg"/>
    <property type="match status" value="1"/>
</dbReference>
<sequence length="472" mass="50114">MPPSPLVCLIVEDQDPVAQALEVLFSLHDVPAAVAVDAAAALERVRSGDVGVVLQDMNFAPGETSGDEGAALFHAIRSVDPVMPVLLMTAFTSLERAVSLVKAGATDYFGKPWDDARLVASVRELLAMREARRSSDRSANGSIESAARSRPGASQPDLCGLVFQSGAIARLVDLAVHVAAADVPVLITGPNGSGKEKIARIIQANSTRAGRAFVTVNVGALPDTLLEAELFGAEAGAFTGAQRRRVGRFEAAHGGTLFLDEIGTLSLPGQAKLLRVLQTGEYERLGSSISLHSDVRLLCATNVHLPTAIAAGQFREDLYFRLNVIELAVPPLRDRPDDILPIARQMLSGQGRTRTLGAAAERALLAHAWPGNVRELENRLQRASLVAPGEEISPGDLGLATAHASSPLVQPRPESGPYRVPGAGAERDALEEVLRVHGGSVSRAAEALGLSRQALYRRMERLGVSLERRPRS</sequence>
<dbReference type="InterPro" id="IPR002197">
    <property type="entry name" value="HTH_Fis"/>
</dbReference>
<dbReference type="InterPro" id="IPR058031">
    <property type="entry name" value="AAA_lid_NorR"/>
</dbReference>
<dbReference type="Gene3D" id="1.10.8.60">
    <property type="match status" value="1"/>
</dbReference>
<dbReference type="InterPro" id="IPR009057">
    <property type="entry name" value="Homeodomain-like_sf"/>
</dbReference>
<dbReference type="GO" id="GO:0006355">
    <property type="term" value="P:regulation of DNA-templated transcription"/>
    <property type="evidence" value="ECO:0007669"/>
    <property type="project" value="InterPro"/>
</dbReference>
<evidence type="ECO:0000259" key="7">
    <source>
        <dbReference type="PROSITE" id="PS50045"/>
    </source>
</evidence>
<dbReference type="PROSITE" id="PS50110">
    <property type="entry name" value="RESPONSE_REGULATORY"/>
    <property type="match status" value="1"/>
</dbReference>
<dbReference type="EMBL" id="CP015136">
    <property type="protein sequence ID" value="AMY07580.1"/>
    <property type="molecule type" value="Genomic_DNA"/>
</dbReference>
<dbReference type="InterPro" id="IPR002078">
    <property type="entry name" value="Sigma_54_int"/>
</dbReference>
<dbReference type="Pfam" id="PF00158">
    <property type="entry name" value="Sigma54_activat"/>
    <property type="match status" value="1"/>
</dbReference>
<accession>A0A143PH26</accession>
<feature type="domain" description="Sigma-54 factor interaction" evidence="7">
    <location>
        <begin position="161"/>
        <end position="385"/>
    </location>
</feature>
<dbReference type="PANTHER" id="PTHR32071:SF86">
    <property type="entry name" value="TWO COMPONENT SIGNAL TRANSDUCTION SYSTEM SIGMA54-DEPENDENT RESPONSE REGULATOR FIS FAMILY"/>
    <property type="match status" value="1"/>
</dbReference>
<evidence type="ECO:0000256" key="6">
    <source>
        <dbReference type="PROSITE-ProRule" id="PRU00169"/>
    </source>
</evidence>
<keyword evidence="4" id="KW-0238">DNA-binding</keyword>
<keyword evidence="2" id="KW-0067">ATP-binding</keyword>
<protein>
    <submittedName>
        <fullName evidence="9">Transcriptional regulatory protein ZraR</fullName>
    </submittedName>
</protein>
<keyword evidence="1" id="KW-0547">Nucleotide-binding</keyword>
<reference evidence="9 10" key="1">
    <citation type="journal article" date="2016" name="Genome Announc.">
        <title>First Complete Genome Sequence of a Subdivision 6 Acidobacterium Strain.</title>
        <authorList>
            <person name="Huang S."/>
            <person name="Vieira S."/>
            <person name="Bunk B."/>
            <person name="Riedel T."/>
            <person name="Sproer C."/>
            <person name="Overmann J."/>
        </authorList>
    </citation>
    <scope>NUCLEOTIDE SEQUENCE [LARGE SCALE GENOMIC DNA]</scope>
    <source>
        <strain evidence="10">DSM 100886 HEG_-6_39</strain>
    </source>
</reference>
<dbReference type="GO" id="GO:0043565">
    <property type="term" value="F:sequence-specific DNA binding"/>
    <property type="evidence" value="ECO:0007669"/>
    <property type="project" value="InterPro"/>
</dbReference>
<dbReference type="Pfam" id="PF02954">
    <property type="entry name" value="HTH_8"/>
    <property type="match status" value="1"/>
</dbReference>
<dbReference type="PANTHER" id="PTHR32071">
    <property type="entry name" value="TRANSCRIPTIONAL REGULATORY PROTEIN"/>
    <property type="match status" value="1"/>
</dbReference>
<evidence type="ECO:0000256" key="4">
    <source>
        <dbReference type="ARBA" id="ARBA00023125"/>
    </source>
</evidence>
<dbReference type="CDD" id="cd00009">
    <property type="entry name" value="AAA"/>
    <property type="match status" value="1"/>
</dbReference>
<dbReference type="FunFam" id="3.40.50.300:FF:000006">
    <property type="entry name" value="DNA-binding transcriptional regulator NtrC"/>
    <property type="match status" value="1"/>
</dbReference>
<organism evidence="9 10">
    <name type="scientific">Luteitalea pratensis</name>
    <dbReference type="NCBI Taxonomy" id="1855912"/>
    <lineage>
        <taxon>Bacteria</taxon>
        <taxon>Pseudomonadati</taxon>
        <taxon>Acidobacteriota</taxon>
        <taxon>Vicinamibacteria</taxon>
        <taxon>Vicinamibacterales</taxon>
        <taxon>Vicinamibacteraceae</taxon>
        <taxon>Luteitalea</taxon>
    </lineage>
</organism>
<evidence type="ECO:0000256" key="5">
    <source>
        <dbReference type="ARBA" id="ARBA00023163"/>
    </source>
</evidence>
<dbReference type="InterPro" id="IPR025943">
    <property type="entry name" value="Sigma_54_int_dom_ATP-bd_2"/>
</dbReference>
<evidence type="ECO:0000256" key="3">
    <source>
        <dbReference type="ARBA" id="ARBA00023015"/>
    </source>
</evidence>
<dbReference type="KEGG" id="abac:LuPra_00753"/>
<dbReference type="AlphaFoldDB" id="A0A143PH26"/>
<dbReference type="PROSITE" id="PS50045">
    <property type="entry name" value="SIGMA54_INTERACT_4"/>
    <property type="match status" value="1"/>
</dbReference>
<name>A0A143PH26_LUTPR</name>
<keyword evidence="6" id="KW-0597">Phosphoprotein</keyword>
<proteinExistence type="predicted"/>
<dbReference type="STRING" id="1855912.LuPra_00753"/>
<dbReference type="SMART" id="SM00382">
    <property type="entry name" value="AAA"/>
    <property type="match status" value="1"/>
</dbReference>
<feature type="modified residue" description="4-aspartylphosphate" evidence="6">
    <location>
        <position position="56"/>
    </location>
</feature>
<gene>
    <name evidence="9" type="primary">zraR_5</name>
    <name evidence="9" type="ORF">LuPra_00753</name>
</gene>
<dbReference type="InterPro" id="IPR025944">
    <property type="entry name" value="Sigma_54_int_dom_CS"/>
</dbReference>
<evidence type="ECO:0000313" key="9">
    <source>
        <dbReference type="EMBL" id="AMY07580.1"/>
    </source>
</evidence>
<keyword evidence="10" id="KW-1185">Reference proteome</keyword>